<dbReference type="PANTHER" id="PTHR47245">
    <property type="entry name" value="PEPTIDYLPROLYL ISOMERASE"/>
    <property type="match status" value="1"/>
</dbReference>
<dbReference type="Gene3D" id="3.10.50.40">
    <property type="match status" value="1"/>
</dbReference>
<feature type="chain" id="PRO_5015120388" description="peptidylprolyl isomerase" evidence="8">
    <location>
        <begin position="29"/>
        <end position="313"/>
    </location>
</feature>
<dbReference type="InterPro" id="IPR000297">
    <property type="entry name" value="PPIase_PpiC"/>
</dbReference>
<dbReference type="GO" id="GO:0003755">
    <property type="term" value="F:peptidyl-prolyl cis-trans isomerase activity"/>
    <property type="evidence" value="ECO:0007669"/>
    <property type="project" value="UniProtKB-KW"/>
</dbReference>
<evidence type="ECO:0000313" key="11">
    <source>
        <dbReference type="Proteomes" id="UP000241829"/>
    </source>
</evidence>
<dbReference type="InterPro" id="IPR046357">
    <property type="entry name" value="PPIase_dom_sf"/>
</dbReference>
<dbReference type="InterPro" id="IPR023058">
    <property type="entry name" value="PPIase_PpiC_CS"/>
</dbReference>
<feature type="domain" description="PpiC" evidence="9">
    <location>
        <begin position="147"/>
        <end position="243"/>
    </location>
</feature>
<organism evidence="10 11">
    <name type="scientific">Pulveribacter suum</name>
    <dbReference type="NCBI Taxonomy" id="2116657"/>
    <lineage>
        <taxon>Bacteria</taxon>
        <taxon>Pseudomonadati</taxon>
        <taxon>Pseudomonadota</taxon>
        <taxon>Betaproteobacteria</taxon>
        <taxon>Burkholderiales</taxon>
        <taxon>Comamonadaceae</taxon>
        <taxon>Pulveribacter</taxon>
    </lineage>
</organism>
<dbReference type="PROSITE" id="PS50198">
    <property type="entry name" value="PPIC_PPIASE_2"/>
    <property type="match status" value="1"/>
</dbReference>
<evidence type="ECO:0000256" key="1">
    <source>
        <dbReference type="ARBA" id="ARBA00000971"/>
    </source>
</evidence>
<keyword evidence="5 7" id="KW-0697">Rotamase</keyword>
<evidence type="ECO:0000259" key="9">
    <source>
        <dbReference type="PROSITE" id="PS50198"/>
    </source>
</evidence>
<dbReference type="AlphaFoldDB" id="A0A2P1NP62"/>
<dbReference type="KEGG" id="melm:C7H73_15015"/>
<keyword evidence="6 7" id="KW-0413">Isomerase</keyword>
<evidence type="ECO:0000313" key="10">
    <source>
        <dbReference type="EMBL" id="AVP58850.1"/>
    </source>
</evidence>
<feature type="signal peptide" evidence="8">
    <location>
        <begin position="1"/>
        <end position="28"/>
    </location>
</feature>
<dbReference type="SUPFAM" id="SSF54534">
    <property type="entry name" value="FKBP-like"/>
    <property type="match status" value="1"/>
</dbReference>
<evidence type="ECO:0000256" key="7">
    <source>
        <dbReference type="PROSITE-ProRule" id="PRU00278"/>
    </source>
</evidence>
<evidence type="ECO:0000256" key="3">
    <source>
        <dbReference type="ARBA" id="ARBA00013194"/>
    </source>
</evidence>
<dbReference type="OrthoDB" id="9769613at2"/>
<gene>
    <name evidence="10" type="ORF">C7H73_15015</name>
</gene>
<comment type="catalytic activity">
    <reaction evidence="1">
        <text>[protein]-peptidylproline (omega=180) = [protein]-peptidylproline (omega=0)</text>
        <dbReference type="Rhea" id="RHEA:16237"/>
        <dbReference type="Rhea" id="RHEA-COMP:10747"/>
        <dbReference type="Rhea" id="RHEA-COMP:10748"/>
        <dbReference type="ChEBI" id="CHEBI:83833"/>
        <dbReference type="ChEBI" id="CHEBI:83834"/>
        <dbReference type="EC" id="5.2.1.8"/>
    </reaction>
</comment>
<evidence type="ECO:0000256" key="5">
    <source>
        <dbReference type="ARBA" id="ARBA00023110"/>
    </source>
</evidence>
<dbReference type="PROSITE" id="PS01096">
    <property type="entry name" value="PPIC_PPIASE_1"/>
    <property type="match status" value="1"/>
</dbReference>
<comment type="similarity">
    <text evidence="2">Belongs to the PpiC/parvulin rotamase family.</text>
</comment>
<reference evidence="11" key="1">
    <citation type="submission" date="2018-03" db="EMBL/GenBank/DDBJ databases">
        <title>Genome sequencing of Melaminivora sp. strain SC2-7.</title>
        <authorList>
            <person name="Kim S.-J."/>
            <person name="Heo J."/>
            <person name="Ahn J.-H."/>
            <person name="Kwon S.-W."/>
        </authorList>
    </citation>
    <scope>NUCLEOTIDE SEQUENCE [LARGE SCALE GENOMIC DNA]</scope>
    <source>
        <strain evidence="11">SC2-7</strain>
    </source>
</reference>
<name>A0A2P1NP62_9BURK</name>
<dbReference type="EC" id="5.2.1.8" evidence="3"/>
<evidence type="ECO:0000256" key="2">
    <source>
        <dbReference type="ARBA" id="ARBA00007656"/>
    </source>
</evidence>
<keyword evidence="11" id="KW-1185">Reference proteome</keyword>
<dbReference type="EMBL" id="CP027792">
    <property type="protein sequence ID" value="AVP58850.1"/>
    <property type="molecule type" value="Genomic_DNA"/>
</dbReference>
<evidence type="ECO:0000256" key="6">
    <source>
        <dbReference type="ARBA" id="ARBA00023235"/>
    </source>
</evidence>
<dbReference type="InterPro" id="IPR050245">
    <property type="entry name" value="PrsA_foldase"/>
</dbReference>
<evidence type="ECO:0000256" key="4">
    <source>
        <dbReference type="ARBA" id="ARBA00022729"/>
    </source>
</evidence>
<evidence type="ECO:0000256" key="8">
    <source>
        <dbReference type="SAM" id="SignalP"/>
    </source>
</evidence>
<proteinExistence type="inferred from homology"/>
<dbReference type="Proteomes" id="UP000241829">
    <property type="component" value="Chromosome"/>
</dbReference>
<dbReference type="Pfam" id="PF13616">
    <property type="entry name" value="Rotamase_3"/>
    <property type="match status" value="1"/>
</dbReference>
<keyword evidence="4 8" id="KW-0732">Signal</keyword>
<accession>A0A2P1NP62</accession>
<dbReference type="PANTHER" id="PTHR47245:SF1">
    <property type="entry name" value="FOLDASE PROTEIN PRSA"/>
    <property type="match status" value="1"/>
</dbReference>
<sequence length="313" mass="33958">MKLSTIPFLTLRGAAVAALLAGTPWAFAADGQVLMQGERFAITSADVEADARLRIPPDVRSQVLSRAQTVGQIASNLYIYRAWAHDAQAKGLEQDPEVAAALRVARDKVLSDAWLARLEREHALSDAAALDMARAMYRAKPERFKIPEQVHARHILIEGTTPEARAQAEKLLADLKGGADFAKLAQEHSADKSNAPKGGDLGFFAKGRMVPEFEEAAFALKNKGDLSGVVQTQFGYHLIQLEGRTPEGMRPFEEVRDELVKEVRATVVNDARIAEAQKIQASGKPDNEAIEAFAARHAKQAPAAPAPAAQKQQ</sequence>
<protein>
    <recommendedName>
        <fullName evidence="3">peptidylprolyl isomerase</fullName>
        <ecNumber evidence="3">5.2.1.8</ecNumber>
    </recommendedName>
</protein>
<dbReference type="RefSeq" id="WP_106847398.1">
    <property type="nucleotide sequence ID" value="NZ_CP027792.1"/>
</dbReference>